<comment type="similarity">
    <text evidence="1 6">Belongs to the hexokinase family.</text>
</comment>
<dbReference type="InterPro" id="IPR022672">
    <property type="entry name" value="Hexokinase_N"/>
</dbReference>
<dbReference type="OMA" id="TICTRLA"/>
<keyword evidence="4 6" id="KW-0418">Kinase</keyword>
<evidence type="ECO:0000256" key="7">
    <source>
        <dbReference type="SAM" id="MobiDB-lite"/>
    </source>
</evidence>
<evidence type="ECO:0000313" key="10">
    <source>
        <dbReference type="EMBL" id="CEL11445.1"/>
    </source>
</evidence>
<feature type="domain" description="Hexokinase C-terminal" evidence="9">
    <location>
        <begin position="238"/>
        <end position="499"/>
    </location>
</feature>
<evidence type="ECO:0000256" key="6">
    <source>
        <dbReference type="RuleBase" id="RU362007"/>
    </source>
</evidence>
<dbReference type="EMBL" id="CDMC01000026">
    <property type="protein sequence ID" value="CEL11445.1"/>
    <property type="molecule type" value="Genomic_DNA"/>
</dbReference>
<dbReference type="EC" id="2.7.1.-" evidence="6"/>
<evidence type="ECO:0000256" key="1">
    <source>
        <dbReference type="ARBA" id="ARBA00009225"/>
    </source>
</evidence>
<evidence type="ECO:0000256" key="5">
    <source>
        <dbReference type="ARBA" id="ARBA00022840"/>
    </source>
</evidence>
<dbReference type="AlphaFoldDB" id="A0A0U4ZQ34"/>
<dbReference type="PANTHER" id="PTHR19443:SF24">
    <property type="entry name" value="PHOSPHOTRANSFERASE"/>
    <property type="match status" value="1"/>
</dbReference>
<evidence type="ECO:0000256" key="2">
    <source>
        <dbReference type="ARBA" id="ARBA00022679"/>
    </source>
</evidence>
<dbReference type="PANTHER" id="PTHR19443">
    <property type="entry name" value="HEXOKINASE"/>
    <property type="match status" value="1"/>
</dbReference>
<evidence type="ECO:0000259" key="9">
    <source>
        <dbReference type="Pfam" id="PF03727"/>
    </source>
</evidence>
<dbReference type="GO" id="GO:0005524">
    <property type="term" value="F:ATP binding"/>
    <property type="evidence" value="ECO:0007669"/>
    <property type="project" value="UniProtKB-UniRule"/>
</dbReference>
<dbReference type="InterPro" id="IPR022673">
    <property type="entry name" value="Hexokinase_C"/>
</dbReference>
<keyword evidence="2 6" id="KW-0808">Transferase</keyword>
<dbReference type="GO" id="GO:0004340">
    <property type="term" value="F:glucokinase activity"/>
    <property type="evidence" value="ECO:0007669"/>
    <property type="project" value="TreeGrafter"/>
</dbReference>
<dbReference type="PROSITE" id="PS51748">
    <property type="entry name" value="HEXOKINASE_2"/>
    <property type="match status" value="1"/>
</dbReference>
<dbReference type="Gene3D" id="3.30.420.40">
    <property type="match status" value="1"/>
</dbReference>
<keyword evidence="3 6" id="KW-0547">Nucleotide-binding</keyword>
<feature type="domain" description="Hexokinase N-terminal" evidence="8">
    <location>
        <begin position="38"/>
        <end position="231"/>
    </location>
</feature>
<dbReference type="PRINTS" id="PR00475">
    <property type="entry name" value="HEXOKINASE"/>
</dbReference>
<reference evidence="11" key="1">
    <citation type="journal article" date="2016" name="Genome Announc.">
        <title>Draft genome sequences of fungus Aspergillus calidoustus.</title>
        <authorList>
            <person name="Horn F."/>
            <person name="Linde J."/>
            <person name="Mattern D.J."/>
            <person name="Walther G."/>
            <person name="Guthke R."/>
            <person name="Scherlach K."/>
            <person name="Martin K."/>
            <person name="Brakhage A.A."/>
            <person name="Petzke L."/>
            <person name="Valiante V."/>
        </authorList>
    </citation>
    <scope>NUCLEOTIDE SEQUENCE [LARGE SCALE GENOMIC DNA]</scope>
    <source>
        <strain evidence="11">SF006504</strain>
    </source>
</reference>
<keyword evidence="6" id="KW-0324">Glycolysis</keyword>
<dbReference type="GO" id="GO:0001678">
    <property type="term" value="P:intracellular glucose homeostasis"/>
    <property type="evidence" value="ECO:0007669"/>
    <property type="project" value="InterPro"/>
</dbReference>
<dbReference type="GO" id="GO:0019158">
    <property type="term" value="F:mannokinase activity"/>
    <property type="evidence" value="ECO:0007669"/>
    <property type="project" value="TreeGrafter"/>
</dbReference>
<keyword evidence="11" id="KW-1185">Reference proteome</keyword>
<evidence type="ECO:0000256" key="4">
    <source>
        <dbReference type="ARBA" id="ARBA00022777"/>
    </source>
</evidence>
<dbReference type="STRING" id="454130.A0A0U4ZQ34"/>
<dbReference type="GO" id="GO:0006096">
    <property type="term" value="P:glycolytic process"/>
    <property type="evidence" value="ECO:0007669"/>
    <property type="project" value="UniProtKB-UniPathway"/>
</dbReference>
<dbReference type="GO" id="GO:0005739">
    <property type="term" value="C:mitochondrion"/>
    <property type="evidence" value="ECO:0007669"/>
    <property type="project" value="TreeGrafter"/>
</dbReference>
<keyword evidence="5 6" id="KW-0067">ATP-binding</keyword>
<dbReference type="Gene3D" id="3.40.367.20">
    <property type="match status" value="1"/>
</dbReference>
<evidence type="ECO:0000259" key="8">
    <source>
        <dbReference type="Pfam" id="PF00349"/>
    </source>
</evidence>
<dbReference type="InterPro" id="IPR043129">
    <property type="entry name" value="ATPase_NBD"/>
</dbReference>
<dbReference type="CDD" id="cd24000">
    <property type="entry name" value="ASKHA_NBD_HK"/>
    <property type="match status" value="1"/>
</dbReference>
<dbReference type="Pfam" id="PF03727">
    <property type="entry name" value="Hexokinase_2"/>
    <property type="match status" value="1"/>
</dbReference>
<dbReference type="SUPFAM" id="SSF53067">
    <property type="entry name" value="Actin-like ATPase domain"/>
    <property type="match status" value="2"/>
</dbReference>
<evidence type="ECO:0000256" key="3">
    <source>
        <dbReference type="ARBA" id="ARBA00022741"/>
    </source>
</evidence>
<proteinExistence type="inferred from homology"/>
<dbReference type="UniPathway" id="UPA00109">
    <property type="reaction ID" value="UER00180"/>
</dbReference>
<feature type="region of interest" description="Disordered" evidence="7">
    <location>
        <begin position="1"/>
        <end position="21"/>
    </location>
</feature>
<dbReference type="GO" id="GO:0006006">
    <property type="term" value="P:glucose metabolic process"/>
    <property type="evidence" value="ECO:0007669"/>
    <property type="project" value="TreeGrafter"/>
</dbReference>
<sequence>MQCTRSAAEAPAKVASPPPSTTKEQFIDHVFSSFTAALGPETLYEQSLELTQSLRSKLHLPDSLAMLPSFVDHLPTGKEQGDILAIDIGGSTMRAAIVSLDPSAVIPINRLRVRKQQAWPITVHVKSLSGTEFFRWIAGNIQGFQSQWTRTDLGFELGALPAGLVWSFPQDQFELSDGHLREMGKGFIVGRELQGQSIKKCLYRAFAEKGLEIRLEAILNDSVSALLALSYIDPSTELSIIAGTGFNGGLRLPATAFSSSKLKHRPNLRDETTQKETEILVDAELSVVGQGILPRAQTIWDSRVAALLPFQPDLLGLELHVGGLFLGELVRQVVVDAINTVGLFGGYLPELVQAPMSWELRHGAILESSSPELAAADVDLGQCIAESFGLPFKPSIEDTYLVRQICRAVTTRAAAYVAVAAYSLRSLQVLSRNTNNEVDVSKVSCLGSVIEKYPGFMTKCQEYLDQLQRVSGMSGPQFGPLQLQACPDSSLTGVAVAALLGKTQGADTASTRMSSPPPGNFSGGKTMQQSCVVVGKTTENSMESTSQGSGIDEDPPRERLGIWDWFRRFMGCRGPE</sequence>
<dbReference type="Pfam" id="PF00349">
    <property type="entry name" value="Hexokinase_1"/>
    <property type="match status" value="1"/>
</dbReference>
<feature type="region of interest" description="Disordered" evidence="7">
    <location>
        <begin position="507"/>
        <end position="526"/>
    </location>
</feature>
<protein>
    <recommendedName>
        <fullName evidence="6">Phosphotransferase</fullName>
        <ecNumber evidence="6">2.7.1.-</ecNumber>
    </recommendedName>
</protein>
<dbReference type="GO" id="GO:0005536">
    <property type="term" value="F:D-glucose binding"/>
    <property type="evidence" value="ECO:0007669"/>
    <property type="project" value="InterPro"/>
</dbReference>
<evidence type="ECO:0000313" key="11">
    <source>
        <dbReference type="Proteomes" id="UP000054771"/>
    </source>
</evidence>
<dbReference type="GO" id="GO:0006013">
    <property type="term" value="P:mannose metabolic process"/>
    <property type="evidence" value="ECO:0007669"/>
    <property type="project" value="TreeGrafter"/>
</dbReference>
<dbReference type="GO" id="GO:0008865">
    <property type="term" value="F:fructokinase activity"/>
    <property type="evidence" value="ECO:0007669"/>
    <property type="project" value="TreeGrafter"/>
</dbReference>
<dbReference type="GO" id="GO:0005829">
    <property type="term" value="C:cytosol"/>
    <property type="evidence" value="ECO:0007669"/>
    <property type="project" value="TreeGrafter"/>
</dbReference>
<organism evidence="10 11">
    <name type="scientific">Aspergillus calidoustus</name>
    <dbReference type="NCBI Taxonomy" id="454130"/>
    <lineage>
        <taxon>Eukaryota</taxon>
        <taxon>Fungi</taxon>
        <taxon>Dikarya</taxon>
        <taxon>Ascomycota</taxon>
        <taxon>Pezizomycotina</taxon>
        <taxon>Eurotiomycetes</taxon>
        <taxon>Eurotiomycetidae</taxon>
        <taxon>Eurotiales</taxon>
        <taxon>Aspergillaceae</taxon>
        <taxon>Aspergillus</taxon>
        <taxon>Aspergillus subgen. Nidulantes</taxon>
    </lineage>
</organism>
<dbReference type="OrthoDB" id="419537at2759"/>
<dbReference type="Proteomes" id="UP000054771">
    <property type="component" value="Unassembled WGS sequence"/>
</dbReference>
<accession>A0A0U4ZQ34</accession>
<dbReference type="InterPro" id="IPR001312">
    <property type="entry name" value="Hexokinase"/>
</dbReference>
<name>A0A0U4ZQ34_ASPCI</name>
<gene>
    <name evidence="10" type="ORF">ASPCAL14547</name>
</gene>